<keyword evidence="5" id="KW-0574">Periplasm</keyword>
<feature type="domain" description="AlgX/AlgJ SGNH hydrolase-like" evidence="8">
    <location>
        <begin position="28"/>
        <end position="293"/>
    </location>
</feature>
<feature type="chain" id="PRO_5019369748" description="AlgX/AlgJ SGNH hydrolase-like domain-containing protein" evidence="7">
    <location>
        <begin position="23"/>
        <end position="327"/>
    </location>
</feature>
<evidence type="ECO:0000313" key="10">
    <source>
        <dbReference type="Proteomes" id="UP000282957"/>
    </source>
</evidence>
<keyword evidence="3" id="KW-0808">Transferase</keyword>
<name>A0A437MJF2_9PROT</name>
<dbReference type="UniPathway" id="UPA00286"/>
<dbReference type="AlphaFoldDB" id="A0A437MJF2"/>
<dbReference type="Pfam" id="PF16822">
    <property type="entry name" value="ALGX"/>
    <property type="match status" value="1"/>
</dbReference>
<accession>A0A437MJF2</accession>
<keyword evidence="4 7" id="KW-0732">Signal</keyword>
<feature type="signal peptide" evidence="7">
    <location>
        <begin position="1"/>
        <end position="22"/>
    </location>
</feature>
<dbReference type="OrthoDB" id="9760774at2"/>
<sequence>MLTRRILLPAGAGLALAQPALAQVRGNIVFGKDSHIFAGWEDIRRASAQRMRPVIQLAGQVIRILKDAGMEVAVPLIPTRARVLADMLPPDFQPNQDAQRRYEQALTQLRQAGAIVPDYATLLANLRTSQREAVFFKADSHWTAVGAEAAAIDMANAIKGAVQLPASRRPGTRLGNFITNVHSGDFLQLLPEAEKARFPAERFRIRQAAAASGGGSVAGGLLEDDNADVVVVGNSYMQPYFGYPHVLSSALNRPVALVWKTARVGPYRTLLDYVTGSQFRAQRPKVLLWQLMEGSLEQMPDAGNWWEPASAMPAPQFLNDLRRAVAR</sequence>
<keyword evidence="10" id="KW-1185">Reference proteome</keyword>
<comment type="subcellular location">
    <subcellularLocation>
        <location evidence="1">Periplasm</location>
    </subcellularLocation>
</comment>
<dbReference type="GO" id="GO:0042121">
    <property type="term" value="P:alginic acid biosynthetic process"/>
    <property type="evidence" value="ECO:0007669"/>
    <property type="project" value="UniProtKB-UniPathway"/>
</dbReference>
<dbReference type="GO" id="GO:0016740">
    <property type="term" value="F:transferase activity"/>
    <property type="evidence" value="ECO:0007669"/>
    <property type="project" value="UniProtKB-KW"/>
</dbReference>
<dbReference type="EMBL" id="SACL01000002">
    <property type="protein sequence ID" value="RVT97715.1"/>
    <property type="molecule type" value="Genomic_DNA"/>
</dbReference>
<keyword evidence="6" id="KW-0016">Alginate biosynthesis</keyword>
<dbReference type="RefSeq" id="WP_127786944.1">
    <property type="nucleotide sequence ID" value="NZ_SACL01000002.1"/>
</dbReference>
<comment type="pathway">
    <text evidence="2">Glycan biosynthesis; alginate biosynthesis.</text>
</comment>
<evidence type="ECO:0000256" key="7">
    <source>
        <dbReference type="SAM" id="SignalP"/>
    </source>
</evidence>
<evidence type="ECO:0000256" key="6">
    <source>
        <dbReference type="ARBA" id="ARBA00022841"/>
    </source>
</evidence>
<dbReference type="Proteomes" id="UP000282957">
    <property type="component" value="Unassembled WGS sequence"/>
</dbReference>
<protein>
    <recommendedName>
        <fullName evidence="8">AlgX/AlgJ SGNH hydrolase-like domain-containing protein</fullName>
    </recommendedName>
</protein>
<evidence type="ECO:0000256" key="3">
    <source>
        <dbReference type="ARBA" id="ARBA00022679"/>
    </source>
</evidence>
<proteinExistence type="predicted"/>
<reference evidence="9 10" key="1">
    <citation type="submission" date="2019-01" db="EMBL/GenBank/DDBJ databases">
        <authorList>
            <person name="Chen W.-M."/>
        </authorList>
    </citation>
    <scope>NUCLEOTIDE SEQUENCE [LARGE SCALE GENOMIC DNA]</scope>
    <source>
        <strain evidence="9 10">CCP-6</strain>
    </source>
</reference>
<comment type="caution">
    <text evidence="9">The sequence shown here is derived from an EMBL/GenBank/DDBJ whole genome shotgun (WGS) entry which is preliminary data.</text>
</comment>
<dbReference type="InterPro" id="IPR031811">
    <property type="entry name" value="ALGX/ALGJ_SGNH-like"/>
</dbReference>
<organism evidence="9 10">
    <name type="scientific">Rhodovarius crocodyli</name>
    <dbReference type="NCBI Taxonomy" id="1979269"/>
    <lineage>
        <taxon>Bacteria</taxon>
        <taxon>Pseudomonadati</taxon>
        <taxon>Pseudomonadota</taxon>
        <taxon>Alphaproteobacteria</taxon>
        <taxon>Acetobacterales</taxon>
        <taxon>Roseomonadaceae</taxon>
        <taxon>Rhodovarius</taxon>
    </lineage>
</organism>
<evidence type="ECO:0000256" key="5">
    <source>
        <dbReference type="ARBA" id="ARBA00022764"/>
    </source>
</evidence>
<evidence type="ECO:0000259" key="8">
    <source>
        <dbReference type="Pfam" id="PF16822"/>
    </source>
</evidence>
<dbReference type="GO" id="GO:0042597">
    <property type="term" value="C:periplasmic space"/>
    <property type="evidence" value="ECO:0007669"/>
    <property type="project" value="UniProtKB-SubCell"/>
</dbReference>
<evidence type="ECO:0000256" key="1">
    <source>
        <dbReference type="ARBA" id="ARBA00004418"/>
    </source>
</evidence>
<evidence type="ECO:0000256" key="2">
    <source>
        <dbReference type="ARBA" id="ARBA00005182"/>
    </source>
</evidence>
<evidence type="ECO:0000313" key="9">
    <source>
        <dbReference type="EMBL" id="RVT97715.1"/>
    </source>
</evidence>
<gene>
    <name evidence="9" type="ORF">EOD42_07860</name>
</gene>
<evidence type="ECO:0000256" key="4">
    <source>
        <dbReference type="ARBA" id="ARBA00022729"/>
    </source>
</evidence>